<keyword evidence="3" id="KW-1185">Reference proteome</keyword>
<evidence type="ECO:0000313" key="2">
    <source>
        <dbReference type="EMBL" id="UOP05307.1"/>
    </source>
</evidence>
<reference evidence="2" key="1">
    <citation type="submission" date="2021-12" db="EMBL/GenBank/DDBJ databases">
        <authorList>
            <person name="Veyrier F.J."/>
        </authorList>
    </citation>
    <scope>NUCLEOTIDE SEQUENCE</scope>
    <source>
        <strain evidence="2">17694</strain>
    </source>
</reference>
<sequence>MQFKIARRTLIDVLDAYSDLSNIELTEVAAQNDFRDAAWTYLASQGAVAQWAQAAPPAAPAEPADFGAPLRRWHDKISDTLRRKTKNKNKTVAQTLPDVPAGTNAAPARTLREPNPFSPTAQRAWLLGQAKKQKAQQAAARPAVKPPKRTDAAPPLLRVGKAVDFTAARSAPPVLGVDTTNAPAFAVKRTPL</sequence>
<proteinExistence type="predicted"/>
<dbReference type="Proteomes" id="UP000831534">
    <property type="component" value="Chromosome"/>
</dbReference>
<organism evidence="2 3">
    <name type="scientific">Conchiformibius kuhniae</name>
    <dbReference type="NCBI Taxonomy" id="211502"/>
    <lineage>
        <taxon>Bacteria</taxon>
        <taxon>Pseudomonadati</taxon>
        <taxon>Pseudomonadota</taxon>
        <taxon>Betaproteobacteria</taxon>
        <taxon>Neisseriales</taxon>
        <taxon>Neisseriaceae</taxon>
        <taxon>Conchiformibius</taxon>
    </lineage>
</organism>
<evidence type="ECO:0000313" key="3">
    <source>
        <dbReference type="Proteomes" id="UP000831534"/>
    </source>
</evidence>
<dbReference type="AlphaFoldDB" id="A0A8T9MUJ6"/>
<evidence type="ECO:0000256" key="1">
    <source>
        <dbReference type="SAM" id="MobiDB-lite"/>
    </source>
</evidence>
<reference evidence="2" key="2">
    <citation type="journal article" date="2022" name="Res Sq">
        <title>Evolution of multicellular longitudinally dividing oral cavity symbionts (Neisseriaceae).</title>
        <authorList>
            <person name="Nyongesa S."/>
            <person name="Weber P."/>
            <person name="Bernet E."/>
            <person name="Pullido F."/>
            <person name="Nieckarz M."/>
            <person name="Delaby M."/>
            <person name="Nieves C."/>
            <person name="Viehboeck T."/>
            <person name="Krause N."/>
            <person name="Rivera-Millot A."/>
            <person name="Nakamura A."/>
            <person name="Vischer N."/>
            <person name="VanNieuwenhze M."/>
            <person name="Brun Y."/>
            <person name="Cava F."/>
            <person name="Bulgheresi S."/>
            <person name="Veyrier F."/>
        </authorList>
    </citation>
    <scope>NUCLEOTIDE SEQUENCE</scope>
    <source>
        <strain evidence="2">17694</strain>
    </source>
</reference>
<accession>A0A8T9MUJ6</accession>
<protein>
    <submittedName>
        <fullName evidence="2">Uncharacterized protein</fullName>
    </submittedName>
</protein>
<feature type="region of interest" description="Disordered" evidence="1">
    <location>
        <begin position="97"/>
        <end position="116"/>
    </location>
</feature>
<dbReference type="EMBL" id="CP091521">
    <property type="protein sequence ID" value="UOP05307.1"/>
    <property type="molecule type" value="Genomic_DNA"/>
</dbReference>
<gene>
    <name evidence="2" type="ORF">LVJ77_03650</name>
</gene>
<name>A0A8T9MUJ6_9NEIS</name>